<dbReference type="Proteomes" id="UP000007875">
    <property type="component" value="Unassembled WGS sequence"/>
</dbReference>
<keyword evidence="5" id="KW-0418">Kinase</keyword>
<dbReference type="eggNOG" id="KOG2345">
    <property type="taxonomic scope" value="Eukaryota"/>
</dbReference>
<dbReference type="InterPro" id="IPR011009">
    <property type="entry name" value="Kinase-like_dom_sf"/>
</dbReference>
<dbReference type="AlphaFoldDB" id="H2YRJ0"/>
<dbReference type="EC" id="2.7.11.1" evidence="1"/>
<dbReference type="PROSITE" id="PS50011">
    <property type="entry name" value="PROTEIN_KINASE_DOM"/>
    <property type="match status" value="1"/>
</dbReference>
<evidence type="ECO:0000256" key="6">
    <source>
        <dbReference type="ARBA" id="ARBA00022840"/>
    </source>
</evidence>
<protein>
    <recommendedName>
        <fullName evidence="1">non-specific serine/threonine protein kinase</fullName>
        <ecNumber evidence="1">2.7.11.1</ecNumber>
    </recommendedName>
</protein>
<evidence type="ECO:0000313" key="10">
    <source>
        <dbReference type="Ensembl" id="ENSCSAVP00000007950.1"/>
    </source>
</evidence>
<keyword evidence="6" id="KW-0067">ATP-binding</keyword>
<dbReference type="InParanoid" id="H2YRJ0"/>
<keyword evidence="4" id="KW-0547">Nucleotide-binding</keyword>
<evidence type="ECO:0000259" key="9">
    <source>
        <dbReference type="PROSITE" id="PS50011"/>
    </source>
</evidence>
<dbReference type="PANTHER" id="PTHR45998">
    <property type="entry name" value="SERINE/THREONINE-PROTEIN KINASE 16"/>
    <property type="match status" value="1"/>
</dbReference>
<feature type="domain" description="Protein kinase" evidence="9">
    <location>
        <begin position="21"/>
        <end position="122"/>
    </location>
</feature>
<dbReference type="InterPro" id="IPR052239">
    <property type="entry name" value="Ser/Thr-specific_kinases"/>
</dbReference>
<accession>H2YRJ0</accession>
<evidence type="ECO:0000256" key="1">
    <source>
        <dbReference type="ARBA" id="ARBA00012513"/>
    </source>
</evidence>
<dbReference type="GO" id="GO:0004674">
    <property type="term" value="F:protein serine/threonine kinase activity"/>
    <property type="evidence" value="ECO:0007669"/>
    <property type="project" value="UniProtKB-KW"/>
</dbReference>
<evidence type="ECO:0000256" key="4">
    <source>
        <dbReference type="ARBA" id="ARBA00022741"/>
    </source>
</evidence>
<evidence type="ECO:0000256" key="8">
    <source>
        <dbReference type="ARBA" id="ARBA00048679"/>
    </source>
</evidence>
<organism evidence="10 11">
    <name type="scientific">Ciona savignyi</name>
    <name type="common">Pacific transparent sea squirt</name>
    <dbReference type="NCBI Taxonomy" id="51511"/>
    <lineage>
        <taxon>Eukaryota</taxon>
        <taxon>Metazoa</taxon>
        <taxon>Chordata</taxon>
        <taxon>Tunicata</taxon>
        <taxon>Ascidiacea</taxon>
        <taxon>Phlebobranchia</taxon>
        <taxon>Cionidae</taxon>
        <taxon>Ciona</taxon>
    </lineage>
</organism>
<evidence type="ECO:0000256" key="3">
    <source>
        <dbReference type="ARBA" id="ARBA00022679"/>
    </source>
</evidence>
<evidence type="ECO:0000256" key="2">
    <source>
        <dbReference type="ARBA" id="ARBA00022527"/>
    </source>
</evidence>
<dbReference type="Pfam" id="PF00069">
    <property type="entry name" value="Pkinase"/>
    <property type="match status" value="1"/>
</dbReference>
<comment type="catalytic activity">
    <reaction evidence="8">
        <text>L-seryl-[protein] + ATP = O-phospho-L-seryl-[protein] + ADP + H(+)</text>
        <dbReference type="Rhea" id="RHEA:17989"/>
        <dbReference type="Rhea" id="RHEA-COMP:9863"/>
        <dbReference type="Rhea" id="RHEA-COMP:11604"/>
        <dbReference type="ChEBI" id="CHEBI:15378"/>
        <dbReference type="ChEBI" id="CHEBI:29999"/>
        <dbReference type="ChEBI" id="CHEBI:30616"/>
        <dbReference type="ChEBI" id="CHEBI:83421"/>
        <dbReference type="ChEBI" id="CHEBI:456216"/>
        <dbReference type="EC" id="2.7.11.1"/>
    </reaction>
</comment>
<keyword evidence="11" id="KW-1185">Reference proteome</keyword>
<dbReference type="SUPFAM" id="SSF56112">
    <property type="entry name" value="Protein kinase-like (PK-like)"/>
    <property type="match status" value="1"/>
</dbReference>
<reference evidence="10" key="2">
    <citation type="submission" date="2025-08" db="UniProtKB">
        <authorList>
            <consortium name="Ensembl"/>
        </authorList>
    </citation>
    <scope>IDENTIFICATION</scope>
</reference>
<dbReference type="GO" id="GO:0005524">
    <property type="term" value="F:ATP binding"/>
    <property type="evidence" value="ECO:0007669"/>
    <property type="project" value="UniProtKB-KW"/>
</dbReference>
<dbReference type="PANTHER" id="PTHR45998:SF2">
    <property type="entry name" value="SERINE_THREONINE-PROTEIN KINASE 16"/>
    <property type="match status" value="1"/>
</dbReference>
<proteinExistence type="predicted"/>
<name>H2YRJ0_CIOSA</name>
<keyword evidence="2" id="KW-0723">Serine/threonine-protein kinase</keyword>
<evidence type="ECO:0000256" key="7">
    <source>
        <dbReference type="ARBA" id="ARBA00047899"/>
    </source>
</evidence>
<evidence type="ECO:0000256" key="5">
    <source>
        <dbReference type="ARBA" id="ARBA00022777"/>
    </source>
</evidence>
<reference evidence="11" key="1">
    <citation type="submission" date="2003-08" db="EMBL/GenBank/DDBJ databases">
        <authorList>
            <person name="Birren B."/>
            <person name="Nusbaum C."/>
            <person name="Abebe A."/>
            <person name="Abouelleil A."/>
            <person name="Adekoya E."/>
            <person name="Ait-zahra M."/>
            <person name="Allen N."/>
            <person name="Allen T."/>
            <person name="An P."/>
            <person name="Anderson M."/>
            <person name="Anderson S."/>
            <person name="Arachchi H."/>
            <person name="Armbruster J."/>
            <person name="Bachantsang P."/>
            <person name="Baldwin J."/>
            <person name="Barry A."/>
            <person name="Bayul T."/>
            <person name="Blitshsteyn B."/>
            <person name="Bloom T."/>
            <person name="Blye J."/>
            <person name="Boguslavskiy L."/>
            <person name="Borowsky M."/>
            <person name="Boukhgalter B."/>
            <person name="Brunache A."/>
            <person name="Butler J."/>
            <person name="Calixte N."/>
            <person name="Calvo S."/>
            <person name="Camarata J."/>
            <person name="Campo K."/>
            <person name="Chang J."/>
            <person name="Cheshatsang Y."/>
            <person name="Citroen M."/>
            <person name="Collymore A."/>
            <person name="Considine T."/>
            <person name="Cook A."/>
            <person name="Cooke P."/>
            <person name="Corum B."/>
            <person name="Cuomo C."/>
            <person name="David R."/>
            <person name="Dawoe T."/>
            <person name="Degray S."/>
            <person name="Dodge S."/>
            <person name="Dooley K."/>
            <person name="Dorje P."/>
            <person name="Dorjee K."/>
            <person name="Dorris L."/>
            <person name="Duffey N."/>
            <person name="Dupes A."/>
            <person name="Elkins T."/>
            <person name="Engels R."/>
            <person name="Erickson J."/>
            <person name="Farina A."/>
            <person name="Faro S."/>
            <person name="Ferreira P."/>
            <person name="Fischer H."/>
            <person name="Fitzgerald M."/>
            <person name="Foley K."/>
            <person name="Gage D."/>
            <person name="Galagan J."/>
            <person name="Gearin G."/>
            <person name="Gnerre S."/>
            <person name="Gnirke A."/>
            <person name="Goyette A."/>
            <person name="Graham J."/>
            <person name="Grandbois E."/>
            <person name="Gyaltsen K."/>
            <person name="Hafez N."/>
            <person name="Hagopian D."/>
            <person name="Hagos B."/>
            <person name="Hall J."/>
            <person name="Hatcher B."/>
            <person name="Heller A."/>
            <person name="Higgins H."/>
            <person name="Honan T."/>
            <person name="Horn A."/>
            <person name="Houde N."/>
            <person name="Hughes L."/>
            <person name="Hulme W."/>
            <person name="Husby E."/>
            <person name="Iliev I."/>
            <person name="Jaffe D."/>
            <person name="Jones C."/>
            <person name="Kamal M."/>
            <person name="Kamat A."/>
            <person name="Kamvysselis M."/>
            <person name="Karlsson E."/>
            <person name="Kells C."/>
            <person name="Kieu A."/>
            <person name="Kisner P."/>
            <person name="Kodira C."/>
            <person name="Kulbokas E."/>
            <person name="Labutti K."/>
            <person name="Lama D."/>
            <person name="Landers T."/>
            <person name="Leger J."/>
            <person name="Levine S."/>
            <person name="Lewis D."/>
            <person name="Lewis T."/>
            <person name="Lindblad-toh K."/>
            <person name="Liu X."/>
            <person name="Lokyitsang T."/>
            <person name="Lokyitsang Y."/>
            <person name="Lucien O."/>
            <person name="Lui A."/>
            <person name="Ma L.J."/>
            <person name="Mabbitt R."/>
            <person name="Macdonald J."/>
            <person name="Maclean C."/>
            <person name="Major J."/>
            <person name="Manning J."/>
            <person name="Marabella R."/>
            <person name="Maru K."/>
            <person name="Matthews C."/>
            <person name="Mauceli E."/>
            <person name="Mccarthy M."/>
            <person name="Mcdonough S."/>
            <person name="Mcghee T."/>
            <person name="Meldrim J."/>
            <person name="Meneus L."/>
            <person name="Mesirov J."/>
            <person name="Mihalev A."/>
            <person name="Mihova T."/>
            <person name="Mikkelsen T."/>
            <person name="Mlenga V."/>
            <person name="Moru K."/>
            <person name="Mozes J."/>
            <person name="Mulrain L."/>
            <person name="Munson G."/>
            <person name="Naylor J."/>
            <person name="Newes C."/>
            <person name="Nguyen C."/>
            <person name="Nguyen N."/>
            <person name="Nguyen T."/>
            <person name="Nicol R."/>
            <person name="Nielsen C."/>
            <person name="Nizzari M."/>
            <person name="Norbu C."/>
            <person name="Norbu N."/>
            <person name="O'donnell P."/>
            <person name="Okoawo O."/>
            <person name="O'leary S."/>
            <person name="Omotosho B."/>
            <person name="O'neill K."/>
            <person name="Osman S."/>
            <person name="Parker S."/>
            <person name="Perrin D."/>
            <person name="Phunkhang P."/>
            <person name="Piqani B."/>
            <person name="Purcell S."/>
            <person name="Rachupka T."/>
            <person name="Ramasamy U."/>
            <person name="Rameau R."/>
            <person name="Ray V."/>
            <person name="Raymond C."/>
            <person name="Retta R."/>
            <person name="Richardson S."/>
            <person name="Rise C."/>
            <person name="Rodriguez J."/>
            <person name="Rogers J."/>
            <person name="Rogov P."/>
            <person name="Rutman M."/>
            <person name="Schupbach R."/>
            <person name="Seaman C."/>
            <person name="Settipalli S."/>
            <person name="Sharpe T."/>
            <person name="Sheridan J."/>
            <person name="Sherpa N."/>
            <person name="Shi J."/>
            <person name="Smirnov S."/>
            <person name="Smith C."/>
            <person name="Sougnez C."/>
            <person name="Spencer B."/>
            <person name="Stalker J."/>
            <person name="Stange-thomann N."/>
            <person name="Stavropoulos S."/>
            <person name="Stetson K."/>
            <person name="Stone C."/>
            <person name="Stone S."/>
            <person name="Stubbs M."/>
            <person name="Talamas J."/>
            <person name="Tchuinga P."/>
            <person name="Tenzing P."/>
            <person name="Tesfaye S."/>
            <person name="Theodore J."/>
            <person name="Thoulutsang Y."/>
            <person name="Topham K."/>
            <person name="Towey S."/>
            <person name="Tsamla T."/>
            <person name="Tsomo N."/>
            <person name="Vallee D."/>
            <person name="Vassiliev H."/>
            <person name="Venkataraman V."/>
            <person name="Vinson J."/>
            <person name="Vo A."/>
            <person name="Wade C."/>
            <person name="Wang S."/>
            <person name="Wangchuk T."/>
            <person name="Wangdi T."/>
            <person name="Whittaker C."/>
            <person name="Wilkinson J."/>
            <person name="Wu Y."/>
            <person name="Wyman D."/>
            <person name="Yadav S."/>
            <person name="Yang S."/>
            <person name="Yang X."/>
            <person name="Yeager S."/>
            <person name="Yee E."/>
            <person name="Young G."/>
            <person name="Zainoun J."/>
            <person name="Zembeck L."/>
            <person name="Zimmer A."/>
            <person name="Zody M."/>
            <person name="Lander E."/>
        </authorList>
    </citation>
    <scope>NUCLEOTIDE SEQUENCE [LARGE SCALE GENOMIC DNA]</scope>
</reference>
<dbReference type="HOGENOM" id="CLU_2031801_0_0_1"/>
<dbReference type="GeneTree" id="ENSGT00550000075037"/>
<dbReference type="Ensembl" id="ENSCSAVT00000008056.1">
    <property type="protein sequence ID" value="ENSCSAVP00000007950.1"/>
    <property type="gene ID" value="ENSCSAVG00000004742.1"/>
</dbReference>
<evidence type="ECO:0000313" key="11">
    <source>
        <dbReference type="Proteomes" id="UP000007875"/>
    </source>
</evidence>
<sequence length="122" mass="13985">MGGALSCVCGRSLLNINGTKYIFQENLGEGGFSYVDLLEDSKSGQFVALKRIVCHDKKAELDGLQEAEYCRRFQHDNILPLIDHCVREKQKLSEVWLVFPFYKHGTLYDEYQRLSSTNQTMS</sequence>
<reference evidence="10" key="3">
    <citation type="submission" date="2025-09" db="UniProtKB">
        <authorList>
            <consortium name="Ensembl"/>
        </authorList>
    </citation>
    <scope>IDENTIFICATION</scope>
</reference>
<dbReference type="Gene3D" id="3.30.200.20">
    <property type="entry name" value="Phosphorylase Kinase, domain 1"/>
    <property type="match status" value="1"/>
</dbReference>
<dbReference type="GO" id="GO:0005794">
    <property type="term" value="C:Golgi apparatus"/>
    <property type="evidence" value="ECO:0007669"/>
    <property type="project" value="TreeGrafter"/>
</dbReference>
<keyword evidence="3" id="KW-0808">Transferase</keyword>
<comment type="catalytic activity">
    <reaction evidence="7">
        <text>L-threonyl-[protein] + ATP = O-phospho-L-threonyl-[protein] + ADP + H(+)</text>
        <dbReference type="Rhea" id="RHEA:46608"/>
        <dbReference type="Rhea" id="RHEA-COMP:11060"/>
        <dbReference type="Rhea" id="RHEA-COMP:11605"/>
        <dbReference type="ChEBI" id="CHEBI:15378"/>
        <dbReference type="ChEBI" id="CHEBI:30013"/>
        <dbReference type="ChEBI" id="CHEBI:30616"/>
        <dbReference type="ChEBI" id="CHEBI:61977"/>
        <dbReference type="ChEBI" id="CHEBI:456216"/>
        <dbReference type="EC" id="2.7.11.1"/>
    </reaction>
</comment>
<dbReference type="InterPro" id="IPR000719">
    <property type="entry name" value="Prot_kinase_dom"/>
</dbReference>
<dbReference type="OMA" id="ICHDKES"/>